<evidence type="ECO:0000259" key="2">
    <source>
        <dbReference type="SMART" id="SM00382"/>
    </source>
</evidence>
<evidence type="ECO:0000313" key="4">
    <source>
        <dbReference type="Proteomes" id="UP001322277"/>
    </source>
</evidence>
<name>A0AAX4I6P2_9PEZI</name>
<dbReference type="PANTHER" id="PTHR46411:SF4">
    <property type="entry name" value="AAA+ ATPASE DOMAIN-CONTAINING PROTEIN"/>
    <property type="match status" value="1"/>
</dbReference>
<organism evidence="3 4">
    <name type="scientific">Colletotrichum destructivum</name>
    <dbReference type="NCBI Taxonomy" id="34406"/>
    <lineage>
        <taxon>Eukaryota</taxon>
        <taxon>Fungi</taxon>
        <taxon>Dikarya</taxon>
        <taxon>Ascomycota</taxon>
        <taxon>Pezizomycotina</taxon>
        <taxon>Sordariomycetes</taxon>
        <taxon>Hypocreomycetidae</taxon>
        <taxon>Glomerellales</taxon>
        <taxon>Glomerellaceae</taxon>
        <taxon>Colletotrichum</taxon>
        <taxon>Colletotrichum destructivum species complex</taxon>
    </lineage>
</organism>
<dbReference type="InterPro" id="IPR003593">
    <property type="entry name" value="AAA+_ATPase"/>
</dbReference>
<keyword evidence="4" id="KW-1185">Reference proteome</keyword>
<dbReference type="Pfam" id="PF23232">
    <property type="entry name" value="AAA_lid_13"/>
    <property type="match status" value="1"/>
</dbReference>
<evidence type="ECO:0000256" key="1">
    <source>
        <dbReference type="SAM" id="MobiDB-lite"/>
    </source>
</evidence>
<dbReference type="SMART" id="SM00382">
    <property type="entry name" value="AAA"/>
    <property type="match status" value="1"/>
</dbReference>
<dbReference type="InterPro" id="IPR003959">
    <property type="entry name" value="ATPase_AAA_core"/>
</dbReference>
<sequence>MAVQTKVNTMLETSTGAPEETATAATDAQNETTSITSPDVTNYEEQEETQRVAAARGNDVDHFTETKRAWIGYRLEYRNRWTGDLISERTYEKGNEPLEQETGGPIFEMITSYKVSTHLLDPAASMPITSQALPTRHIRIYSIAIINALQSVVRYYPGQDFSGESVVVQKPYPVLVHYYEELQQFRRNCLEKAPHDLCDRERDAAEHLEILLAFLDEEVMWEVKQEQERNRRGFATFEWRWVAYKPGITVLDKTDTGEWQASVVHSISGGVFENPPKDWEVKLWCMDYDGENIERIWSSPVTWSKFDGERSDSKTGRETKFFDPTLDESYLDDDVVVKLVETGKKFCSMVQKQCFHHKGKAACFPFNEIEGLAMVDLDSYYIMCPDGIPPTVGTDDLRNWSTECTCEICQTRKQRLDRKIAPLFSTFGHKDIETGLTDHESLLLPSTVVTYVFRTRTWGIWTINLLEEAFNADISSQEYVHVKNLHPPQFDDDMISHLVMSEQRLKTLKALSKSYARVNKHGEGMENLKWSADFVRGKGNGLIFLLHGKPGVGKTCTAECIAEFTRRPLMILTSSDIGTDPKQVEHNLTSNFKRAMSWGAVLLIDEADVFMERRTTSDLTRNSLVAGFLRALEFYDGILFLTTNRVGSFDDAFISRIHVQLYYPDFTDDERQRVWQNFIDKLSRERGDTMRMTIDAKEYIASTRKQGINWNGREIRNAFQTAVALAEYDAEKDSEGKIMVTDNHLRAVVELSKDFKGYLTDLHRRDEERRAEDRYERLATYQGDKP</sequence>
<dbReference type="Pfam" id="PF00004">
    <property type="entry name" value="AAA"/>
    <property type="match status" value="1"/>
</dbReference>
<dbReference type="Pfam" id="PF22942">
    <property type="entry name" value="DUF7025"/>
    <property type="match status" value="1"/>
</dbReference>
<reference evidence="4" key="1">
    <citation type="journal article" date="2023" name="bioRxiv">
        <title>Complete genome of the Medicago anthracnose fungus, Colletotrichum destructivum, reveals a mini-chromosome-like region within a core chromosome.</title>
        <authorList>
            <person name="Lapalu N."/>
            <person name="Simon A."/>
            <person name="Lu A."/>
            <person name="Plaumann P.-L."/>
            <person name="Amselem J."/>
            <person name="Pigne S."/>
            <person name="Auger A."/>
            <person name="Koch C."/>
            <person name="Dallery J.-F."/>
            <person name="O'Connell R.J."/>
        </authorList>
    </citation>
    <scope>NUCLEOTIDE SEQUENCE [LARGE SCALE GENOMIC DNA]</scope>
    <source>
        <strain evidence="4">CBS 520.97</strain>
    </source>
</reference>
<feature type="compositionally biased region" description="Low complexity" evidence="1">
    <location>
        <begin position="12"/>
        <end position="33"/>
    </location>
</feature>
<dbReference type="GeneID" id="87940233"/>
<dbReference type="Proteomes" id="UP001322277">
    <property type="component" value="Chromosome 2"/>
</dbReference>
<feature type="region of interest" description="Disordered" evidence="1">
    <location>
        <begin position="1"/>
        <end position="44"/>
    </location>
</feature>
<evidence type="ECO:0000313" key="3">
    <source>
        <dbReference type="EMBL" id="WQF78716.1"/>
    </source>
</evidence>
<protein>
    <submittedName>
        <fullName evidence="3">AAA+ ATPase domain, ATPase, AAA-type, core</fullName>
    </submittedName>
</protein>
<dbReference type="GO" id="GO:0016887">
    <property type="term" value="F:ATP hydrolysis activity"/>
    <property type="evidence" value="ECO:0007669"/>
    <property type="project" value="InterPro"/>
</dbReference>
<dbReference type="InterPro" id="IPR027417">
    <property type="entry name" value="P-loop_NTPase"/>
</dbReference>
<dbReference type="GO" id="GO:0005524">
    <property type="term" value="F:ATP binding"/>
    <property type="evidence" value="ECO:0007669"/>
    <property type="project" value="InterPro"/>
</dbReference>
<dbReference type="InterPro" id="IPR054289">
    <property type="entry name" value="DUF7025"/>
</dbReference>
<dbReference type="InterPro" id="IPR056599">
    <property type="entry name" value="AAA_lid_fung"/>
</dbReference>
<dbReference type="RefSeq" id="XP_062775940.1">
    <property type="nucleotide sequence ID" value="XM_062919889.1"/>
</dbReference>
<proteinExistence type="predicted"/>
<accession>A0AAX4I6P2</accession>
<dbReference type="KEGG" id="cdet:87940233"/>
<dbReference type="SUPFAM" id="SSF52540">
    <property type="entry name" value="P-loop containing nucleoside triphosphate hydrolases"/>
    <property type="match status" value="1"/>
</dbReference>
<dbReference type="AlphaFoldDB" id="A0AAX4I6P2"/>
<dbReference type="PANTHER" id="PTHR46411">
    <property type="entry name" value="FAMILY ATPASE, PUTATIVE-RELATED"/>
    <property type="match status" value="1"/>
</dbReference>
<feature type="domain" description="AAA+ ATPase" evidence="2">
    <location>
        <begin position="540"/>
        <end position="667"/>
    </location>
</feature>
<gene>
    <name evidence="3" type="ORF">CDEST_03730</name>
</gene>
<dbReference type="Gene3D" id="3.40.50.300">
    <property type="entry name" value="P-loop containing nucleotide triphosphate hydrolases"/>
    <property type="match status" value="1"/>
</dbReference>
<feature type="compositionally biased region" description="Polar residues" evidence="1">
    <location>
        <begin position="1"/>
        <end position="11"/>
    </location>
</feature>
<dbReference type="EMBL" id="CP137306">
    <property type="protein sequence ID" value="WQF78716.1"/>
    <property type="molecule type" value="Genomic_DNA"/>
</dbReference>